<gene>
    <name evidence="1" type="ORF">DWX27_00480</name>
    <name evidence="2" type="ORF">DWZ32_11465</name>
</gene>
<accession>A0A3E4IKX0</accession>
<organism evidence="2 4">
    <name type="scientific">Bacteroides intestinalis</name>
    <dbReference type="NCBI Taxonomy" id="329854"/>
    <lineage>
        <taxon>Bacteria</taxon>
        <taxon>Pseudomonadati</taxon>
        <taxon>Bacteroidota</taxon>
        <taxon>Bacteroidia</taxon>
        <taxon>Bacteroidales</taxon>
        <taxon>Bacteroidaceae</taxon>
        <taxon>Bacteroides</taxon>
    </lineage>
</organism>
<evidence type="ECO:0008006" key="5">
    <source>
        <dbReference type="Google" id="ProtNLM"/>
    </source>
</evidence>
<comment type="caution">
    <text evidence="2">The sequence shown here is derived from an EMBL/GenBank/DDBJ whole genome shotgun (WGS) entry which is preliminary data.</text>
</comment>
<dbReference type="RefSeq" id="WP_044531992.1">
    <property type="nucleotide sequence ID" value="NZ_CABMMK010000001.1"/>
</dbReference>
<evidence type="ECO:0000313" key="1">
    <source>
        <dbReference type="EMBL" id="RGT58223.1"/>
    </source>
</evidence>
<sequence length="135" mass="15859">MKKYLYFIFVWVFALSLTSCEDDDQYSIESVIIGRAWTGDVGMYAENGEPIFSTFTFWGDGFGEEYQYYSYDGAPYDNFRFKWLWEDDYNNNLILDYGRAGMSYMDDVRVTGNQLRGTFFLTSDSRGFNFILGME</sequence>
<evidence type="ECO:0000313" key="3">
    <source>
        <dbReference type="Proteomes" id="UP000284772"/>
    </source>
</evidence>
<dbReference type="Proteomes" id="UP000286003">
    <property type="component" value="Unassembled WGS sequence"/>
</dbReference>
<name>A0A3E4IKX0_9BACE</name>
<dbReference type="EMBL" id="QRWT01000001">
    <property type="protein sequence ID" value="RGT58223.1"/>
    <property type="molecule type" value="Genomic_DNA"/>
</dbReference>
<evidence type="ECO:0000313" key="2">
    <source>
        <dbReference type="EMBL" id="RHN06432.1"/>
    </source>
</evidence>
<dbReference type="PROSITE" id="PS51257">
    <property type="entry name" value="PROKAR_LIPOPROTEIN"/>
    <property type="match status" value="1"/>
</dbReference>
<reference evidence="3 4" key="1">
    <citation type="submission" date="2018-08" db="EMBL/GenBank/DDBJ databases">
        <title>A genome reference for cultivated species of the human gut microbiota.</title>
        <authorList>
            <person name="Zou Y."/>
            <person name="Xue W."/>
            <person name="Luo G."/>
        </authorList>
    </citation>
    <scope>NUCLEOTIDE SEQUENCE [LARGE SCALE GENOMIC DNA]</scope>
    <source>
        <strain evidence="1 3">AF19-10AC</strain>
        <strain evidence="2 4">AF31-23</strain>
    </source>
</reference>
<proteinExistence type="predicted"/>
<protein>
    <recommendedName>
        <fullName evidence="5">Lipoprotein</fullName>
    </recommendedName>
</protein>
<dbReference type="Proteomes" id="UP000284772">
    <property type="component" value="Unassembled WGS sequence"/>
</dbReference>
<dbReference type="AlphaFoldDB" id="A0A3E4IKX0"/>
<evidence type="ECO:0000313" key="4">
    <source>
        <dbReference type="Proteomes" id="UP000286003"/>
    </source>
</evidence>
<dbReference type="EMBL" id="QRQM01000012">
    <property type="protein sequence ID" value="RHN06432.1"/>
    <property type="molecule type" value="Genomic_DNA"/>
</dbReference>